<dbReference type="SUPFAM" id="SSF51905">
    <property type="entry name" value="FAD/NAD(P)-binding domain"/>
    <property type="match status" value="1"/>
</dbReference>
<dbReference type="Proteomes" id="UP001358417">
    <property type="component" value="Unassembled WGS sequence"/>
</dbReference>
<evidence type="ECO:0000259" key="6">
    <source>
        <dbReference type="Pfam" id="PF01494"/>
    </source>
</evidence>
<keyword evidence="4" id="KW-0560">Oxidoreductase</keyword>
<accession>A0AAV9NMW9</accession>
<evidence type="ECO:0000256" key="2">
    <source>
        <dbReference type="ARBA" id="ARBA00022630"/>
    </source>
</evidence>
<reference evidence="7 8" key="1">
    <citation type="submission" date="2023-08" db="EMBL/GenBank/DDBJ databases">
        <title>Black Yeasts Isolated from many extreme environments.</title>
        <authorList>
            <person name="Coleine C."/>
            <person name="Stajich J.E."/>
            <person name="Selbmann L."/>
        </authorList>
    </citation>
    <scope>NUCLEOTIDE SEQUENCE [LARGE SCALE GENOMIC DNA]</scope>
    <source>
        <strain evidence="7 8">CCFEE 5792</strain>
    </source>
</reference>
<dbReference type="FunFam" id="3.50.50.60:FF:000331">
    <property type="entry name" value="FAD/NAD(P)-binding domain-containing protein"/>
    <property type="match status" value="1"/>
</dbReference>
<dbReference type="InterPro" id="IPR050493">
    <property type="entry name" value="FAD-dep_Monooxygenase_BioMet"/>
</dbReference>
<keyword evidence="2" id="KW-0285">Flavoprotein</keyword>
<gene>
    <name evidence="7" type="ORF">LTR84_004792</name>
</gene>
<dbReference type="InterPro" id="IPR002938">
    <property type="entry name" value="FAD-bd"/>
</dbReference>
<dbReference type="Pfam" id="PF01494">
    <property type="entry name" value="FAD_binding_3"/>
    <property type="match status" value="1"/>
</dbReference>
<dbReference type="PANTHER" id="PTHR13789:SF187">
    <property type="entry name" value="MONOOXYGENASE"/>
    <property type="match status" value="1"/>
</dbReference>
<proteinExistence type="inferred from homology"/>
<evidence type="ECO:0000256" key="4">
    <source>
        <dbReference type="ARBA" id="ARBA00023002"/>
    </source>
</evidence>
<dbReference type="RefSeq" id="XP_064710990.1">
    <property type="nucleotide sequence ID" value="XM_064848366.1"/>
</dbReference>
<evidence type="ECO:0000256" key="5">
    <source>
        <dbReference type="ARBA" id="ARBA00023033"/>
    </source>
</evidence>
<dbReference type="AlphaFoldDB" id="A0AAV9NMW9"/>
<name>A0AAV9NMW9_9EURO</name>
<keyword evidence="5" id="KW-0503">Monooxygenase</keyword>
<protein>
    <recommendedName>
        <fullName evidence="6">FAD-binding domain-containing protein</fullName>
    </recommendedName>
</protein>
<dbReference type="GO" id="GO:0004497">
    <property type="term" value="F:monooxygenase activity"/>
    <property type="evidence" value="ECO:0007669"/>
    <property type="project" value="UniProtKB-KW"/>
</dbReference>
<comment type="similarity">
    <text evidence="1">Belongs to the paxM FAD-dependent monooxygenase family.</text>
</comment>
<sequence length="457" mass="51512">MTTEQPSVRPKTGVKVIVVGAGFGGLTAAIECHRQGHDVEIYESFPELKPLGDIISFGANAGRIFRRWGVDGEITKKMRAISIDLVKHGFRIHKYTGEHIITQKTPEQDPDAPVFNGHRGELHEIVFNHAKDDLGIPIHLGTRIGKYLEEKDCAGIELESGEQIFADVVIGSDGVRSKARELVLGYFDRPKSSGYAVFRAWFPNTDMIADPLTKHFCENGDTFNGWIGQDVHFLFSTIKNGSDCCWVLTHKDDADIDESWSFPGKLEDVYKVFEGWDPLCKRIVSKTPESHLVDWKLVYRDPLPTWVSKGGRISLLGDSAHPFLPTSAQGATQAMEDGVTLAVCLKRAGKDQIPDGVRTYQRIRYERVKAVQKTGETTRDMWHKADWDKVKEDPTSVQFPREDWIHNFDAEKNAEEEFEENFQHFQTTVNGTRDIIYEDLATLTEGPLVPKQLSAKL</sequence>
<dbReference type="InterPro" id="IPR036188">
    <property type="entry name" value="FAD/NAD-bd_sf"/>
</dbReference>
<evidence type="ECO:0000313" key="7">
    <source>
        <dbReference type="EMBL" id="KAK5062718.1"/>
    </source>
</evidence>
<keyword evidence="3" id="KW-0274">FAD</keyword>
<evidence type="ECO:0000256" key="3">
    <source>
        <dbReference type="ARBA" id="ARBA00022827"/>
    </source>
</evidence>
<evidence type="ECO:0000256" key="1">
    <source>
        <dbReference type="ARBA" id="ARBA00007992"/>
    </source>
</evidence>
<dbReference type="PRINTS" id="PR00420">
    <property type="entry name" value="RNGMNOXGNASE"/>
</dbReference>
<evidence type="ECO:0000313" key="8">
    <source>
        <dbReference type="Proteomes" id="UP001358417"/>
    </source>
</evidence>
<dbReference type="GO" id="GO:0071949">
    <property type="term" value="F:FAD binding"/>
    <property type="evidence" value="ECO:0007669"/>
    <property type="project" value="InterPro"/>
</dbReference>
<dbReference type="SUPFAM" id="SSF54373">
    <property type="entry name" value="FAD-linked reductases, C-terminal domain"/>
    <property type="match status" value="1"/>
</dbReference>
<organism evidence="7 8">
    <name type="scientific">Exophiala bonariae</name>
    <dbReference type="NCBI Taxonomy" id="1690606"/>
    <lineage>
        <taxon>Eukaryota</taxon>
        <taxon>Fungi</taxon>
        <taxon>Dikarya</taxon>
        <taxon>Ascomycota</taxon>
        <taxon>Pezizomycotina</taxon>
        <taxon>Eurotiomycetes</taxon>
        <taxon>Chaetothyriomycetidae</taxon>
        <taxon>Chaetothyriales</taxon>
        <taxon>Herpotrichiellaceae</taxon>
        <taxon>Exophiala</taxon>
    </lineage>
</organism>
<dbReference type="PANTHER" id="PTHR13789">
    <property type="entry name" value="MONOOXYGENASE"/>
    <property type="match status" value="1"/>
</dbReference>
<dbReference type="GeneID" id="89972970"/>
<keyword evidence="8" id="KW-1185">Reference proteome</keyword>
<dbReference type="EMBL" id="JAVRRD010000002">
    <property type="protein sequence ID" value="KAK5062718.1"/>
    <property type="molecule type" value="Genomic_DNA"/>
</dbReference>
<dbReference type="Gene3D" id="3.50.50.60">
    <property type="entry name" value="FAD/NAD(P)-binding domain"/>
    <property type="match status" value="1"/>
</dbReference>
<comment type="caution">
    <text evidence="7">The sequence shown here is derived from an EMBL/GenBank/DDBJ whole genome shotgun (WGS) entry which is preliminary data.</text>
</comment>
<feature type="domain" description="FAD-binding" evidence="6">
    <location>
        <begin position="14"/>
        <end position="371"/>
    </location>
</feature>